<proteinExistence type="predicted"/>
<sequence length="72" mass="7717">MAYVYKLTATRDVGSNVGQNRKIPKGTIIQVISGSLSHPSAKEISQAIKAQLGIEIPDSNCSSGNFKVEKLK</sequence>
<reference evidence="1" key="1">
    <citation type="journal article" date="2021" name="PeerJ">
        <title>Extensive microbial diversity within the chicken gut microbiome revealed by metagenomics and culture.</title>
        <authorList>
            <person name="Gilroy R."/>
            <person name="Ravi A."/>
            <person name="Getino M."/>
            <person name="Pursley I."/>
            <person name="Horton D.L."/>
            <person name="Alikhan N.F."/>
            <person name="Baker D."/>
            <person name="Gharbi K."/>
            <person name="Hall N."/>
            <person name="Watson M."/>
            <person name="Adriaenssens E.M."/>
            <person name="Foster-Nyarko E."/>
            <person name="Jarju S."/>
            <person name="Secka A."/>
            <person name="Antonio M."/>
            <person name="Oren A."/>
            <person name="Chaudhuri R.R."/>
            <person name="La Ragione R."/>
            <person name="Hildebrand F."/>
            <person name="Pallen M.J."/>
        </authorList>
    </citation>
    <scope>NUCLEOTIDE SEQUENCE</scope>
    <source>
        <strain evidence="1">ChiHjej11B10-19426</strain>
    </source>
</reference>
<dbReference type="Proteomes" id="UP000824014">
    <property type="component" value="Unassembled WGS sequence"/>
</dbReference>
<dbReference type="AlphaFoldDB" id="A0A9D2IL55"/>
<evidence type="ECO:0000313" key="2">
    <source>
        <dbReference type="Proteomes" id="UP000824014"/>
    </source>
</evidence>
<protein>
    <submittedName>
        <fullName evidence="1">Uncharacterized protein</fullName>
    </submittedName>
</protein>
<dbReference type="EMBL" id="DXCC01000009">
    <property type="protein sequence ID" value="HIZ14954.1"/>
    <property type="molecule type" value="Genomic_DNA"/>
</dbReference>
<gene>
    <name evidence="1" type="ORF">H9816_03460</name>
</gene>
<evidence type="ECO:0000313" key="1">
    <source>
        <dbReference type="EMBL" id="HIZ14954.1"/>
    </source>
</evidence>
<name>A0A9D2IL55_9BACT</name>
<organism evidence="1 2">
    <name type="scientific">Candidatus Tidjanibacter faecipullorum</name>
    <dbReference type="NCBI Taxonomy" id="2838766"/>
    <lineage>
        <taxon>Bacteria</taxon>
        <taxon>Pseudomonadati</taxon>
        <taxon>Bacteroidota</taxon>
        <taxon>Bacteroidia</taxon>
        <taxon>Bacteroidales</taxon>
        <taxon>Rikenellaceae</taxon>
        <taxon>Tidjanibacter</taxon>
    </lineage>
</organism>
<comment type="caution">
    <text evidence="1">The sequence shown here is derived from an EMBL/GenBank/DDBJ whole genome shotgun (WGS) entry which is preliminary data.</text>
</comment>
<reference evidence="1" key="2">
    <citation type="submission" date="2021-04" db="EMBL/GenBank/DDBJ databases">
        <authorList>
            <person name="Gilroy R."/>
        </authorList>
    </citation>
    <scope>NUCLEOTIDE SEQUENCE</scope>
    <source>
        <strain evidence="1">ChiHjej11B10-19426</strain>
    </source>
</reference>
<accession>A0A9D2IL55</accession>